<reference evidence="9" key="1">
    <citation type="submission" date="2023-05" db="EMBL/GenBank/DDBJ databases">
        <title>Nepenthes gracilis genome sequencing.</title>
        <authorList>
            <person name="Fukushima K."/>
        </authorList>
    </citation>
    <scope>NUCLEOTIDE SEQUENCE</scope>
    <source>
        <strain evidence="9">SING2019-196</strain>
    </source>
</reference>
<evidence type="ECO:0000256" key="4">
    <source>
        <dbReference type="ARBA" id="ARBA00022833"/>
    </source>
</evidence>
<keyword evidence="5" id="KW-0539">Nucleus</keyword>
<proteinExistence type="predicted"/>
<dbReference type="Gene3D" id="3.30.40.10">
    <property type="entry name" value="Zinc/RING finger domain, C3HC4 (zinc finger)"/>
    <property type="match status" value="2"/>
</dbReference>
<dbReference type="Proteomes" id="UP001279734">
    <property type="component" value="Unassembled WGS sequence"/>
</dbReference>
<keyword evidence="3 6" id="KW-0863">Zinc-finger</keyword>
<dbReference type="PROSITE" id="PS50016">
    <property type="entry name" value="ZF_PHD_2"/>
    <property type="match status" value="1"/>
</dbReference>
<evidence type="ECO:0000256" key="1">
    <source>
        <dbReference type="ARBA" id="ARBA00004123"/>
    </source>
</evidence>
<dbReference type="InterPro" id="IPR056511">
    <property type="entry name" value="IDM1_C"/>
</dbReference>
<dbReference type="InterPro" id="IPR019787">
    <property type="entry name" value="Znf_PHD-finger"/>
</dbReference>
<dbReference type="InterPro" id="IPR013083">
    <property type="entry name" value="Znf_RING/FYVE/PHD"/>
</dbReference>
<dbReference type="InterPro" id="IPR032308">
    <property type="entry name" value="TDBD"/>
</dbReference>
<evidence type="ECO:0000313" key="9">
    <source>
        <dbReference type="EMBL" id="GMH30179.1"/>
    </source>
</evidence>
<dbReference type="GO" id="GO:0003682">
    <property type="term" value="F:chromatin binding"/>
    <property type="evidence" value="ECO:0007669"/>
    <property type="project" value="TreeGrafter"/>
</dbReference>
<evidence type="ECO:0000256" key="2">
    <source>
        <dbReference type="ARBA" id="ARBA00022723"/>
    </source>
</evidence>
<dbReference type="PROSITE" id="PS01359">
    <property type="entry name" value="ZF_PHD_1"/>
    <property type="match status" value="1"/>
</dbReference>
<dbReference type="SUPFAM" id="SSF55729">
    <property type="entry name" value="Acyl-CoA N-acyltransferases (Nat)"/>
    <property type="match status" value="1"/>
</dbReference>
<evidence type="ECO:0000313" key="10">
    <source>
        <dbReference type="Proteomes" id="UP001279734"/>
    </source>
</evidence>
<dbReference type="Pfam" id="PF16135">
    <property type="entry name" value="TDBD"/>
    <property type="match status" value="2"/>
</dbReference>
<sequence>MKRELAFALMAKSQILDSIGRTRSNKILSNDCNGVSDIRASKKVKRSVINDPLLDCSVAQIEDVKFSGNECNRDVESLKNHSPGSLKETNDSINRVENTTAESSVNGGERDDVKESLFVEAASLETGRVAVDKRHTKKFSPKQPVRRFTRSALKLKEDAVGVVKKEENSEMKDSEGVSGDNVEVDEGKNDEGTLSAVPDRKLELKMTKKITMTKIPQTVKEVLETGLLEGYPVYYDHGKKGPGLRGTIRGVGILCSCGLCQGCRVVTPSLFEIHACNSYRRAAQYICLENGRSFIEVLNTCRRSKLSTLEATIQDAIGPLPQKEMIVCHSCKESFLSTNSQNADPLCNSCMKSKLTLAAPVPTSCEKSGSAKELLRENSCQSLRMGNSIKDNYILVRPSEAVAAPKSPGCPPMSKSLGQQPSRNLLKESRKPIWKHTYCSSPSVASSSKSKMFGKITKKDLRMHKLVFGEGGLPDGTELGYYARGKRLLDGYKKGDGIFCLCCNSVVSASQFEAHAGCASRKKPYCYIYTSNGVSLHELSISLACRHSFKNSDDLCMICADGGNLVICDLCPRVFHPECASLTGVPRGKWYCQYCQNMFEREKFVAHNVNAVAAGRVSGADPIEEINKRCIRIVKDFETDVTSCILCRGFDFSRSGFGQRTILICDQCEKEYHVGCLREYKMADLKELPKGNWFCSISCGKIHCTLQNLLVQGAEKLPDSLLNVIRKKHVEISPESMADLNMSWRLINGKIVSSETKMLLSQAIAIFHDGFSPIIDGKNGHDLIPAMVYGNLKDQEYKGMYCAVLTVNSQVVSAAVFRVFGREIAELPLVATINGSHGKGYFQTLFACIEQLFAILEVKNIVLPAAEEAKSIWTDRFGFKKMTPDEVCSCRKTCWSMVSFQGTVMLRKPVPPCRTINSS</sequence>
<dbReference type="InterPro" id="IPR019786">
    <property type="entry name" value="Zinc_finger_PHD-type_CS"/>
</dbReference>
<feature type="region of interest" description="Disordered" evidence="7">
    <location>
        <begin position="165"/>
        <end position="194"/>
    </location>
</feature>
<dbReference type="GO" id="GO:0005634">
    <property type="term" value="C:nucleus"/>
    <property type="evidence" value="ECO:0007669"/>
    <property type="project" value="UniProtKB-SubCell"/>
</dbReference>
<dbReference type="InterPro" id="IPR011011">
    <property type="entry name" value="Znf_FYVE_PHD"/>
</dbReference>
<dbReference type="GO" id="GO:0008270">
    <property type="term" value="F:zinc ion binding"/>
    <property type="evidence" value="ECO:0007669"/>
    <property type="project" value="UniProtKB-KW"/>
</dbReference>
<keyword evidence="10" id="KW-1185">Reference proteome</keyword>
<dbReference type="EMBL" id="BSYO01000037">
    <property type="protein sequence ID" value="GMH30179.1"/>
    <property type="molecule type" value="Genomic_DNA"/>
</dbReference>
<evidence type="ECO:0000259" key="8">
    <source>
        <dbReference type="PROSITE" id="PS50016"/>
    </source>
</evidence>
<feature type="domain" description="PHD-type" evidence="8">
    <location>
        <begin position="553"/>
        <end position="598"/>
    </location>
</feature>
<evidence type="ECO:0000256" key="6">
    <source>
        <dbReference type="PROSITE-ProRule" id="PRU00146"/>
    </source>
</evidence>
<dbReference type="Pfam" id="PF23011">
    <property type="entry name" value="PHD-1st_NSD"/>
    <property type="match status" value="1"/>
</dbReference>
<gene>
    <name evidence="9" type="ORF">Nepgr_032022</name>
</gene>
<organism evidence="9 10">
    <name type="scientific">Nepenthes gracilis</name>
    <name type="common">Slender pitcher plant</name>
    <dbReference type="NCBI Taxonomy" id="150966"/>
    <lineage>
        <taxon>Eukaryota</taxon>
        <taxon>Viridiplantae</taxon>
        <taxon>Streptophyta</taxon>
        <taxon>Embryophyta</taxon>
        <taxon>Tracheophyta</taxon>
        <taxon>Spermatophyta</taxon>
        <taxon>Magnoliopsida</taxon>
        <taxon>eudicotyledons</taxon>
        <taxon>Gunneridae</taxon>
        <taxon>Pentapetalae</taxon>
        <taxon>Caryophyllales</taxon>
        <taxon>Nepenthaceae</taxon>
        <taxon>Nepenthes</taxon>
    </lineage>
</organism>
<dbReference type="InterPro" id="IPR001965">
    <property type="entry name" value="Znf_PHD"/>
</dbReference>
<comment type="caution">
    <text evidence="9">The sequence shown here is derived from an EMBL/GenBank/DDBJ whole genome shotgun (WGS) entry which is preliminary data.</text>
</comment>
<evidence type="ECO:0000256" key="5">
    <source>
        <dbReference type="ARBA" id="ARBA00023242"/>
    </source>
</evidence>
<dbReference type="Pfam" id="PF23209">
    <property type="entry name" value="IDM1_C"/>
    <property type="match status" value="1"/>
</dbReference>
<dbReference type="GO" id="GO:0045944">
    <property type="term" value="P:positive regulation of transcription by RNA polymerase II"/>
    <property type="evidence" value="ECO:0007669"/>
    <property type="project" value="TreeGrafter"/>
</dbReference>
<dbReference type="PANTHER" id="PTHR47025">
    <property type="entry name" value="AUTOIMMUNE REGULATOR"/>
    <property type="match status" value="1"/>
</dbReference>
<dbReference type="GO" id="GO:0000977">
    <property type="term" value="F:RNA polymerase II transcription regulatory region sequence-specific DNA binding"/>
    <property type="evidence" value="ECO:0007669"/>
    <property type="project" value="TreeGrafter"/>
</dbReference>
<comment type="subcellular location">
    <subcellularLocation>
        <location evidence="1">Nucleus</location>
    </subcellularLocation>
</comment>
<dbReference type="InterPro" id="IPR059153">
    <property type="entry name" value="NSD_PHD-1st"/>
</dbReference>
<evidence type="ECO:0000256" key="7">
    <source>
        <dbReference type="SAM" id="MobiDB-lite"/>
    </source>
</evidence>
<dbReference type="SMART" id="SM00249">
    <property type="entry name" value="PHD"/>
    <property type="match status" value="2"/>
</dbReference>
<evidence type="ECO:0000256" key="3">
    <source>
        <dbReference type="ARBA" id="ARBA00022771"/>
    </source>
</evidence>
<dbReference type="PANTHER" id="PTHR47025:SF27">
    <property type="entry name" value="PHD-TYPE DOMAIN-CONTAINING PROTEIN"/>
    <property type="match status" value="1"/>
</dbReference>
<keyword evidence="2" id="KW-0479">Metal-binding</keyword>
<feature type="compositionally biased region" description="Basic and acidic residues" evidence="7">
    <location>
        <begin position="165"/>
        <end position="175"/>
    </location>
</feature>
<dbReference type="AlphaFoldDB" id="A0AAD3Y7J8"/>
<dbReference type="GO" id="GO:0042393">
    <property type="term" value="F:histone binding"/>
    <property type="evidence" value="ECO:0007669"/>
    <property type="project" value="TreeGrafter"/>
</dbReference>
<dbReference type="InterPro" id="IPR016181">
    <property type="entry name" value="Acyl_CoA_acyltransferase"/>
</dbReference>
<name>A0AAD3Y7J8_NEPGR</name>
<keyword evidence="4" id="KW-0862">Zinc</keyword>
<protein>
    <recommendedName>
        <fullName evidence="8">PHD-type domain-containing protein</fullName>
    </recommendedName>
</protein>
<accession>A0AAD3Y7J8</accession>
<dbReference type="SUPFAM" id="SSF57903">
    <property type="entry name" value="FYVE/PHD zinc finger"/>
    <property type="match status" value="2"/>
</dbReference>